<dbReference type="CDD" id="cd18793">
    <property type="entry name" value="SF2_C_SNF"/>
    <property type="match status" value="1"/>
</dbReference>
<organism evidence="6 7">
    <name type="scientific">Botryobasidium botryosum (strain FD-172 SS1)</name>
    <dbReference type="NCBI Taxonomy" id="930990"/>
    <lineage>
        <taxon>Eukaryota</taxon>
        <taxon>Fungi</taxon>
        <taxon>Dikarya</taxon>
        <taxon>Basidiomycota</taxon>
        <taxon>Agaricomycotina</taxon>
        <taxon>Agaricomycetes</taxon>
        <taxon>Cantharellales</taxon>
        <taxon>Botryobasidiaceae</taxon>
        <taxon>Botryobasidium</taxon>
    </lineage>
</organism>
<name>A0A067MGA4_BOTB1</name>
<dbReference type="Gene3D" id="3.40.50.10810">
    <property type="entry name" value="Tandem AAA-ATPase domain"/>
    <property type="match status" value="1"/>
</dbReference>
<dbReference type="InterPro" id="IPR049730">
    <property type="entry name" value="SNF2/RAD54-like_C"/>
</dbReference>
<dbReference type="InterPro" id="IPR014001">
    <property type="entry name" value="Helicase_ATP-bd"/>
</dbReference>
<dbReference type="GO" id="GO:0005634">
    <property type="term" value="C:nucleus"/>
    <property type="evidence" value="ECO:0007669"/>
    <property type="project" value="TreeGrafter"/>
</dbReference>
<evidence type="ECO:0000259" key="5">
    <source>
        <dbReference type="PROSITE" id="PS51194"/>
    </source>
</evidence>
<dbReference type="GO" id="GO:0008094">
    <property type="term" value="F:ATP-dependent activity, acting on DNA"/>
    <property type="evidence" value="ECO:0007669"/>
    <property type="project" value="TreeGrafter"/>
</dbReference>
<keyword evidence="3" id="KW-0067">ATP-binding</keyword>
<sequence>MVLEQLHEKHNCPSCCILATHDAAPIPSSIPSFRPCNLFAAGVVCLPTRFDLSCSPYAFAEDGWHDLTQCDVFSSVVEDEAILSRIDFLIRNHFVITTFFSDGDAVYIRIYMIPHDLDGVGSTLWQRSEAIIGRGSKELRELLSVTTRDVRIWKGIDDYYSVNKACNFLWEAPDDRTLSEIYQSLPSPDIPPLDKLEPWCSEIVYQALTDPAPPGMISTLYPYQRRTLARMLQQELQPGLSADPTYIPVSSLCKNKSQGIYYVNPSTLTLRQNPQTYSQPPSGVLCEGMGVGKTCIILALILSTISHLSSPEESPFEARPVLTDLSLRRFPSSVYVEAREKAATPMRKHHKRRIPSLAELCLHRIRATSGREAFPYRALAPALEAIDLSAPLLALIPFYHVSPEPCAAFCDVGTSRRRAAAASSSPEHVKKMYLTTATLVIVPDMLFKQWRSEVNKHVDGDALRVLDVDSKTALPRVDELATNYDLVLITHSRFSLEAKRPDSSGQDAAATCHCPSFPKTHIRDCKCVPLPSSISPLLRVRWKRQVIDEGHVCASKNELVALSAKLSIERRWIVSGTPTTNLMGLTSSQVQDNGNSVEGDAESESSESAVRRIWTNQDREDLTKLASMIGGFLCIPPFAGNPSLFRNQVAGPLLQKGPSGPQWGSIRVVEQVMKQVMIRHRLEDIEQDVVLPPLYQEIVYLDLDEYAIKTYNLLQAVIVINAVDSQRTGQDYLFHPASKKYLAQVIQNLSQTLFWDVDPEDKFDIDKCVKVAERSLQTAMERGMPESDLELVRKAIVHQRAAASDPMWRALMKREEVPFRLFRVPPTIQDSWLRIQHDGYWETHDQQSSPCFMSADLITALRRAILVKPQSIYDLDVLEEEGLKENIRDQEREEQVMAFLASKDPSKKKTLNVKVHKMNTKADSKEVATELDTALREAVALAERTPSEERGLASAAEYRGNQYDEFVLPRRSPLARARIENSVSTKLNFILSEVLRYSTDEKFLIFSASPLSLAYLAEALELVQVPFIQFPSHIKKREQVVVTFETSDKYRALLMELKHGARGLNLVTASRIIFCEPVWQADVESQAIKRAHRIGQKRPITVKTLAIRSTAEEVMINRKKAIGREVTQAVKDVGADEGVRWAIANPIFIEDSGNSEAAKIQLPLFPRTSDLPATEDVNMDAIDSDTRPHSHPLTISEPQPAPATSTPIVKLVLKRPKRPADPGDLYEETSNKKKGVRFL</sequence>
<dbReference type="PANTHER" id="PTHR45626:SF51">
    <property type="entry name" value="SNF2-RELATED DOMAIN-CONTAINING PROTEIN"/>
    <property type="match status" value="1"/>
</dbReference>
<dbReference type="SUPFAM" id="SSF52540">
    <property type="entry name" value="P-loop containing nucleoside triphosphate hydrolases"/>
    <property type="match status" value="2"/>
</dbReference>
<evidence type="ECO:0000256" key="1">
    <source>
        <dbReference type="ARBA" id="ARBA00022741"/>
    </source>
</evidence>
<dbReference type="Proteomes" id="UP000027195">
    <property type="component" value="Unassembled WGS sequence"/>
</dbReference>
<dbReference type="SMART" id="SM00487">
    <property type="entry name" value="DEXDc"/>
    <property type="match status" value="1"/>
</dbReference>
<evidence type="ECO:0000313" key="7">
    <source>
        <dbReference type="Proteomes" id="UP000027195"/>
    </source>
</evidence>
<dbReference type="InterPro" id="IPR038718">
    <property type="entry name" value="SNF2-like_sf"/>
</dbReference>
<reference evidence="7" key="1">
    <citation type="journal article" date="2014" name="Proc. Natl. Acad. Sci. U.S.A.">
        <title>Extensive sampling of basidiomycete genomes demonstrates inadequacy of the white-rot/brown-rot paradigm for wood decay fungi.</title>
        <authorList>
            <person name="Riley R."/>
            <person name="Salamov A.A."/>
            <person name="Brown D.W."/>
            <person name="Nagy L.G."/>
            <person name="Floudas D."/>
            <person name="Held B.W."/>
            <person name="Levasseur A."/>
            <person name="Lombard V."/>
            <person name="Morin E."/>
            <person name="Otillar R."/>
            <person name="Lindquist E.A."/>
            <person name="Sun H."/>
            <person name="LaButti K.M."/>
            <person name="Schmutz J."/>
            <person name="Jabbour D."/>
            <person name="Luo H."/>
            <person name="Baker S.E."/>
            <person name="Pisabarro A.G."/>
            <person name="Walton J.D."/>
            <person name="Blanchette R.A."/>
            <person name="Henrissat B."/>
            <person name="Martin F."/>
            <person name="Cullen D."/>
            <person name="Hibbett D.S."/>
            <person name="Grigoriev I.V."/>
        </authorList>
    </citation>
    <scope>NUCLEOTIDE SEQUENCE [LARGE SCALE GENOMIC DNA]</scope>
    <source>
        <strain evidence="7">FD-172 SS1</strain>
    </source>
</reference>
<keyword evidence="7" id="KW-1185">Reference proteome</keyword>
<evidence type="ECO:0000256" key="3">
    <source>
        <dbReference type="ARBA" id="ARBA00022840"/>
    </source>
</evidence>
<dbReference type="InterPro" id="IPR027417">
    <property type="entry name" value="P-loop_NTPase"/>
</dbReference>
<accession>A0A067MGA4</accession>
<dbReference type="EMBL" id="KL198037">
    <property type="protein sequence ID" value="KDQ14554.1"/>
    <property type="molecule type" value="Genomic_DNA"/>
</dbReference>
<dbReference type="HOGENOM" id="CLU_003233_0_1_1"/>
<dbReference type="PANTHER" id="PTHR45626">
    <property type="entry name" value="TRANSCRIPTION TERMINATION FACTOR 2-RELATED"/>
    <property type="match status" value="1"/>
</dbReference>
<dbReference type="Pfam" id="PF00176">
    <property type="entry name" value="SNF2-rel_dom"/>
    <property type="match status" value="1"/>
</dbReference>
<evidence type="ECO:0000313" key="6">
    <source>
        <dbReference type="EMBL" id="KDQ14554.1"/>
    </source>
</evidence>
<dbReference type="GO" id="GO:0005524">
    <property type="term" value="F:ATP binding"/>
    <property type="evidence" value="ECO:0007669"/>
    <property type="project" value="UniProtKB-KW"/>
</dbReference>
<gene>
    <name evidence="6" type="ORF">BOTBODRAFT_132388</name>
</gene>
<dbReference type="InterPro" id="IPR000330">
    <property type="entry name" value="SNF2_N"/>
</dbReference>
<feature type="domain" description="Helicase C-terminal" evidence="5">
    <location>
        <begin position="982"/>
        <end position="1147"/>
    </location>
</feature>
<dbReference type="AlphaFoldDB" id="A0A067MGA4"/>
<evidence type="ECO:0000256" key="2">
    <source>
        <dbReference type="ARBA" id="ARBA00022801"/>
    </source>
</evidence>
<dbReference type="PROSITE" id="PS51194">
    <property type="entry name" value="HELICASE_CTER"/>
    <property type="match status" value="1"/>
</dbReference>
<feature type="region of interest" description="Disordered" evidence="4">
    <location>
        <begin position="585"/>
        <end position="609"/>
    </location>
</feature>
<dbReference type="GO" id="GO:0006281">
    <property type="term" value="P:DNA repair"/>
    <property type="evidence" value="ECO:0007669"/>
    <property type="project" value="TreeGrafter"/>
</dbReference>
<dbReference type="Pfam" id="PF00271">
    <property type="entry name" value="Helicase_C"/>
    <property type="match status" value="1"/>
</dbReference>
<keyword evidence="2" id="KW-0378">Hydrolase</keyword>
<dbReference type="OrthoDB" id="2801544at2759"/>
<feature type="compositionally biased region" description="Polar residues" evidence="4">
    <location>
        <begin position="585"/>
        <end position="596"/>
    </location>
</feature>
<keyword evidence="1" id="KW-0547">Nucleotide-binding</keyword>
<dbReference type="STRING" id="930990.A0A067MGA4"/>
<dbReference type="InParanoid" id="A0A067MGA4"/>
<evidence type="ECO:0000256" key="4">
    <source>
        <dbReference type="SAM" id="MobiDB-lite"/>
    </source>
</evidence>
<dbReference type="Gene3D" id="3.40.50.300">
    <property type="entry name" value="P-loop containing nucleotide triphosphate hydrolases"/>
    <property type="match status" value="1"/>
</dbReference>
<dbReference type="InterPro" id="IPR001650">
    <property type="entry name" value="Helicase_C-like"/>
</dbReference>
<proteinExistence type="predicted"/>
<dbReference type="InterPro" id="IPR050628">
    <property type="entry name" value="SNF2_RAD54_helicase_TF"/>
</dbReference>
<dbReference type="GO" id="GO:0016787">
    <property type="term" value="F:hydrolase activity"/>
    <property type="evidence" value="ECO:0007669"/>
    <property type="project" value="UniProtKB-KW"/>
</dbReference>
<protein>
    <recommendedName>
        <fullName evidence="5">Helicase C-terminal domain-containing protein</fullName>
    </recommendedName>
</protein>
<feature type="region of interest" description="Disordered" evidence="4">
    <location>
        <begin position="1185"/>
        <end position="1239"/>
    </location>
</feature>